<dbReference type="Proteomes" id="UP000275267">
    <property type="component" value="Unassembled WGS sequence"/>
</dbReference>
<keyword evidence="4" id="KW-1185">Reference proteome</keyword>
<dbReference type="PROSITE" id="PS50235">
    <property type="entry name" value="USP_3"/>
    <property type="match status" value="1"/>
</dbReference>
<dbReference type="EMBL" id="PQIB02000013">
    <property type="protein sequence ID" value="RLM74478.1"/>
    <property type="molecule type" value="Genomic_DNA"/>
</dbReference>
<dbReference type="GO" id="GO:0004843">
    <property type="term" value="F:cysteine-type deubiquitinase activity"/>
    <property type="evidence" value="ECO:0007669"/>
    <property type="project" value="InterPro"/>
</dbReference>
<dbReference type="STRING" id="4540.A0A3L6Q9H5"/>
<dbReference type="Gene3D" id="3.90.70.10">
    <property type="entry name" value="Cysteine proteinases"/>
    <property type="match status" value="1"/>
</dbReference>
<evidence type="ECO:0000313" key="3">
    <source>
        <dbReference type="EMBL" id="RLM74478.1"/>
    </source>
</evidence>
<dbReference type="GO" id="GO:0016579">
    <property type="term" value="P:protein deubiquitination"/>
    <property type="evidence" value="ECO:0007669"/>
    <property type="project" value="InterPro"/>
</dbReference>
<evidence type="ECO:0000256" key="1">
    <source>
        <dbReference type="ARBA" id="ARBA00009085"/>
    </source>
</evidence>
<accession>A0A3L6Q9H5</accession>
<comment type="caution">
    <text evidence="3">The sequence shown here is derived from an EMBL/GenBank/DDBJ whole genome shotgun (WGS) entry which is preliminary data.</text>
</comment>
<feature type="domain" description="USP" evidence="2">
    <location>
        <begin position="1"/>
        <end position="262"/>
    </location>
</feature>
<dbReference type="InterPro" id="IPR050185">
    <property type="entry name" value="Ub_carboxyl-term_hydrolase"/>
</dbReference>
<dbReference type="InterPro" id="IPR018200">
    <property type="entry name" value="USP_CS"/>
</dbReference>
<dbReference type="Pfam" id="PF00443">
    <property type="entry name" value="UCH"/>
    <property type="match status" value="1"/>
</dbReference>
<dbReference type="PANTHER" id="PTHR21646:SF39">
    <property type="entry name" value="UBIQUITIN CARBOXYL-TERMINAL HYDROLASE 16"/>
    <property type="match status" value="1"/>
</dbReference>
<name>A0A3L6Q9H5_PANMI</name>
<dbReference type="AlphaFoldDB" id="A0A3L6Q9H5"/>
<dbReference type="OrthoDB" id="2020758at2759"/>
<dbReference type="PANTHER" id="PTHR21646">
    <property type="entry name" value="UBIQUITIN CARBOXYL-TERMINAL HYDROLASE"/>
    <property type="match status" value="1"/>
</dbReference>
<gene>
    <name evidence="3" type="ORF">C2845_PM15G03740</name>
</gene>
<dbReference type="InterPro" id="IPR028889">
    <property type="entry name" value="USP"/>
</dbReference>
<dbReference type="InterPro" id="IPR038765">
    <property type="entry name" value="Papain-like_cys_pep_sf"/>
</dbReference>
<evidence type="ECO:0000259" key="2">
    <source>
        <dbReference type="PROSITE" id="PS50235"/>
    </source>
</evidence>
<dbReference type="InterPro" id="IPR001394">
    <property type="entry name" value="Peptidase_C19_UCH"/>
</dbReference>
<reference evidence="4" key="1">
    <citation type="journal article" date="2019" name="Nat. Commun.">
        <title>The genome of broomcorn millet.</title>
        <authorList>
            <person name="Zou C."/>
            <person name="Miki D."/>
            <person name="Li D."/>
            <person name="Tang Q."/>
            <person name="Xiao L."/>
            <person name="Rajput S."/>
            <person name="Deng P."/>
            <person name="Jia W."/>
            <person name="Huang R."/>
            <person name="Zhang M."/>
            <person name="Sun Y."/>
            <person name="Hu J."/>
            <person name="Fu X."/>
            <person name="Schnable P.S."/>
            <person name="Li F."/>
            <person name="Zhang H."/>
            <person name="Feng B."/>
            <person name="Zhu X."/>
            <person name="Liu R."/>
            <person name="Schnable J.C."/>
            <person name="Zhu J.-K."/>
            <person name="Zhang H."/>
        </authorList>
    </citation>
    <scope>NUCLEOTIDE SEQUENCE [LARGE SCALE GENOMIC DNA]</scope>
</reference>
<dbReference type="PROSITE" id="PS00973">
    <property type="entry name" value="USP_2"/>
    <property type="match status" value="1"/>
</dbReference>
<proteinExistence type="inferred from homology"/>
<comment type="similarity">
    <text evidence="1">Belongs to the peptidase C19 family.</text>
</comment>
<protein>
    <recommendedName>
        <fullName evidence="2">USP domain-containing protein</fullName>
    </recommendedName>
</protein>
<dbReference type="SUPFAM" id="SSF54001">
    <property type="entry name" value="Cysteine proteinases"/>
    <property type="match status" value="1"/>
</dbReference>
<organism evidence="3 4">
    <name type="scientific">Panicum miliaceum</name>
    <name type="common">Proso millet</name>
    <name type="synonym">Broomcorn millet</name>
    <dbReference type="NCBI Taxonomy" id="4540"/>
    <lineage>
        <taxon>Eukaryota</taxon>
        <taxon>Viridiplantae</taxon>
        <taxon>Streptophyta</taxon>
        <taxon>Embryophyta</taxon>
        <taxon>Tracheophyta</taxon>
        <taxon>Spermatophyta</taxon>
        <taxon>Magnoliopsida</taxon>
        <taxon>Liliopsida</taxon>
        <taxon>Poales</taxon>
        <taxon>Poaceae</taxon>
        <taxon>PACMAD clade</taxon>
        <taxon>Panicoideae</taxon>
        <taxon>Panicodae</taxon>
        <taxon>Paniceae</taxon>
        <taxon>Panicinae</taxon>
        <taxon>Panicum</taxon>
        <taxon>Panicum sect. Panicum</taxon>
    </lineage>
</organism>
<sequence length="262" mass="29260">MLPLDEKEAWEGLHIAVDSTVVYSVFAGQCSITKSCSECSSCSFEDEEFLYLPVQVPSRSHSAVVPLTNNCAQFAEGTDDEMGEKDPKVNEAVGGCNEGQDNVKKQKDDEMKVMESNPVKEDMEVIKKAKTKDKQVEVAEKEMHCMERVPDQIESSPELMVETPLHLVDGKKAKRNAMKKILMARAPPVLVVALKRFKFARGTTKKLTEHVHFKEVFGMRPFIEQSSMDINTLYRLVGVVEHIGGMEGGHYVAYVRATKMGS</sequence>
<evidence type="ECO:0000313" key="4">
    <source>
        <dbReference type="Proteomes" id="UP000275267"/>
    </source>
</evidence>